<evidence type="ECO:0000313" key="2">
    <source>
        <dbReference type="EMBL" id="QKV20256.1"/>
    </source>
</evidence>
<dbReference type="Proteomes" id="UP000509367">
    <property type="component" value="Chromosome"/>
</dbReference>
<feature type="signal peptide" evidence="1">
    <location>
        <begin position="1"/>
        <end position="17"/>
    </location>
</feature>
<proteinExistence type="predicted"/>
<name>A0A6N1VH44_9HYPH</name>
<gene>
    <name evidence="2" type="ORF">HTY61_18255</name>
</gene>
<reference evidence="2 3" key="1">
    <citation type="submission" date="2020-06" db="EMBL/GenBank/DDBJ databases">
        <title>Oricola thermophila sp. nov. isolated from a tidal sediments.</title>
        <authorList>
            <person name="Kwon K.K."/>
            <person name="Yang S.-H."/>
            <person name="Park M.-J."/>
        </authorList>
    </citation>
    <scope>NUCLEOTIDE SEQUENCE [LARGE SCALE GENOMIC DNA]</scope>
    <source>
        <strain evidence="2 3">MEBiC13590</strain>
    </source>
</reference>
<keyword evidence="1" id="KW-0732">Signal</keyword>
<evidence type="ECO:0000313" key="3">
    <source>
        <dbReference type="Proteomes" id="UP000509367"/>
    </source>
</evidence>
<feature type="chain" id="PRO_5026776896" evidence="1">
    <location>
        <begin position="18"/>
        <end position="118"/>
    </location>
</feature>
<dbReference type="AlphaFoldDB" id="A0A6N1VH44"/>
<dbReference type="KEGG" id="orm:HTY61_18255"/>
<evidence type="ECO:0000256" key="1">
    <source>
        <dbReference type="SAM" id="SignalP"/>
    </source>
</evidence>
<dbReference type="EMBL" id="CP054836">
    <property type="protein sequence ID" value="QKV20256.1"/>
    <property type="molecule type" value="Genomic_DNA"/>
</dbReference>
<sequence>MKAMIAAIALVASTASASAIEATTEQRNVIVNIAAATVIAGKCESATVNTQVVAAVMAAWQMPADSFSPGGPFEPAMIEAMQKAHDDAAAIDGPAACGVARAMFGPDGANVPNFVSFD</sequence>
<dbReference type="RefSeq" id="WP_175278147.1">
    <property type="nucleotide sequence ID" value="NZ_CP054836.1"/>
</dbReference>
<organism evidence="2 3">
    <name type="scientific">Oricola thermophila</name>
    <dbReference type="NCBI Taxonomy" id="2742145"/>
    <lineage>
        <taxon>Bacteria</taxon>
        <taxon>Pseudomonadati</taxon>
        <taxon>Pseudomonadota</taxon>
        <taxon>Alphaproteobacteria</taxon>
        <taxon>Hyphomicrobiales</taxon>
        <taxon>Ahrensiaceae</taxon>
        <taxon>Oricola</taxon>
    </lineage>
</organism>
<protein>
    <submittedName>
        <fullName evidence="2">Uncharacterized protein</fullName>
    </submittedName>
</protein>
<accession>A0A6N1VH44</accession>
<keyword evidence="3" id="KW-1185">Reference proteome</keyword>